<dbReference type="EMBL" id="LN555523">
    <property type="protein sequence ID" value="CED93373.1"/>
    <property type="molecule type" value="Genomic_DNA"/>
</dbReference>
<feature type="transmembrane region" description="Helical" evidence="8">
    <location>
        <begin position="99"/>
        <end position="116"/>
    </location>
</feature>
<feature type="transmembrane region" description="Helical" evidence="8">
    <location>
        <begin position="6"/>
        <end position="27"/>
    </location>
</feature>
<feature type="transmembrane region" description="Helical" evidence="8">
    <location>
        <begin position="128"/>
        <end position="148"/>
    </location>
</feature>
<comment type="similarity">
    <text evidence="2">Belongs to the auxin efflux carrier (TC 2.A.69) family.</text>
</comment>
<evidence type="ECO:0000256" key="6">
    <source>
        <dbReference type="ARBA" id="ARBA00022989"/>
    </source>
</evidence>
<evidence type="ECO:0000256" key="5">
    <source>
        <dbReference type="ARBA" id="ARBA00022692"/>
    </source>
</evidence>
<dbReference type="GO" id="GO:0055085">
    <property type="term" value="P:transmembrane transport"/>
    <property type="evidence" value="ECO:0007669"/>
    <property type="project" value="InterPro"/>
</dbReference>
<feature type="transmembrane region" description="Helical" evidence="8">
    <location>
        <begin position="256"/>
        <end position="274"/>
    </location>
</feature>
<sequence length="312" mass="35019">MENLILSLNVVLPLFLTMSLGYFLKYLNLFDNSTLDRMNNITFKSFLPMLLFYNIYKTDLHDTFNLKLIIFSVTCVIVLYLILYLLVPLIEKDNKKRGALLQGLFRSNFVIFGLPITESLFGSEKVGVAALLIAVIVPLFNMLSVLALETFRGGKLNFKKIFIGIIKNPLIIASCLGVLTLLLKIKIPTAIEKTISDVSKIATPLSLILLGASFKFDNIKKYLKQTTIAVIGKTILIPCIILPICIMFGYRDVELSTLMIIFAAPTAISSFTMAKQMDSDSDLASQIVVFTSAFCVITVFMWIFILKQFYLI</sequence>
<dbReference type="AlphaFoldDB" id="A0A1V1HZP2"/>
<name>A0A1V1HZP2_9FIRM</name>
<reference evidence="9 10" key="1">
    <citation type="submission" date="2014-04" db="EMBL/GenBank/DDBJ databases">
        <authorList>
            <person name="Hornung B.V."/>
        </authorList>
    </citation>
    <scope>NUCLEOTIDE SEQUENCE [LARGE SCALE GENOMIC DNA]</scope>
    <source>
        <strain evidence="9 10">CRIB</strain>
    </source>
</reference>
<protein>
    <submittedName>
        <fullName evidence="9">Malonate transporter</fullName>
    </submittedName>
</protein>
<dbReference type="Gene3D" id="1.20.1530.20">
    <property type="match status" value="1"/>
</dbReference>
<dbReference type="Pfam" id="PF03547">
    <property type="entry name" value="Mem_trans"/>
    <property type="match status" value="1"/>
</dbReference>
<evidence type="ECO:0000256" key="3">
    <source>
        <dbReference type="ARBA" id="ARBA00022448"/>
    </source>
</evidence>
<evidence type="ECO:0000313" key="10">
    <source>
        <dbReference type="Proteomes" id="UP000245622"/>
    </source>
</evidence>
<feature type="transmembrane region" description="Helical" evidence="8">
    <location>
        <begin position="169"/>
        <end position="187"/>
    </location>
</feature>
<feature type="transmembrane region" description="Helical" evidence="8">
    <location>
        <begin position="68"/>
        <end position="87"/>
    </location>
</feature>
<dbReference type="GO" id="GO:0005886">
    <property type="term" value="C:plasma membrane"/>
    <property type="evidence" value="ECO:0007669"/>
    <property type="project" value="UniProtKB-SubCell"/>
</dbReference>
<accession>A0A1V1HZP2</accession>
<keyword evidence="7 8" id="KW-0472">Membrane</keyword>
<evidence type="ECO:0000256" key="1">
    <source>
        <dbReference type="ARBA" id="ARBA00004651"/>
    </source>
</evidence>
<keyword evidence="6 8" id="KW-1133">Transmembrane helix</keyword>
<organism evidence="9 10">
    <name type="scientific">Romboutsia ilealis</name>
    <dbReference type="NCBI Taxonomy" id="1115758"/>
    <lineage>
        <taxon>Bacteria</taxon>
        <taxon>Bacillati</taxon>
        <taxon>Bacillota</taxon>
        <taxon>Clostridia</taxon>
        <taxon>Peptostreptococcales</taxon>
        <taxon>Peptostreptococcaceae</taxon>
        <taxon>Romboutsia</taxon>
    </lineage>
</organism>
<feature type="transmembrane region" description="Helical" evidence="8">
    <location>
        <begin position="228"/>
        <end position="250"/>
    </location>
</feature>
<dbReference type="KEGG" id="ril:CRIB_620"/>
<evidence type="ECO:0000256" key="8">
    <source>
        <dbReference type="SAM" id="Phobius"/>
    </source>
</evidence>
<dbReference type="Proteomes" id="UP000245622">
    <property type="component" value="Chromosome 1"/>
</dbReference>
<dbReference type="InterPro" id="IPR038770">
    <property type="entry name" value="Na+/solute_symporter_sf"/>
</dbReference>
<keyword evidence="5 8" id="KW-0812">Transmembrane</keyword>
<feature type="transmembrane region" description="Helical" evidence="8">
    <location>
        <begin position="286"/>
        <end position="305"/>
    </location>
</feature>
<gene>
    <name evidence="9" type="ORF">CRIB_620</name>
</gene>
<evidence type="ECO:0000256" key="4">
    <source>
        <dbReference type="ARBA" id="ARBA00022475"/>
    </source>
</evidence>
<keyword evidence="4" id="KW-1003">Cell membrane</keyword>
<dbReference type="InterPro" id="IPR004776">
    <property type="entry name" value="Mem_transp_PIN-like"/>
</dbReference>
<evidence type="ECO:0000313" key="9">
    <source>
        <dbReference type="EMBL" id="CED93373.1"/>
    </source>
</evidence>
<keyword evidence="10" id="KW-1185">Reference proteome</keyword>
<dbReference type="GeneID" id="82204803"/>
<proteinExistence type="inferred from homology"/>
<keyword evidence="3" id="KW-0813">Transport</keyword>
<evidence type="ECO:0000256" key="7">
    <source>
        <dbReference type="ARBA" id="ARBA00023136"/>
    </source>
</evidence>
<comment type="subcellular location">
    <subcellularLocation>
        <location evidence="1">Cell membrane</location>
        <topology evidence="1">Multi-pass membrane protein</topology>
    </subcellularLocation>
</comment>
<dbReference type="PANTHER" id="PTHR36838:SF4">
    <property type="entry name" value="AUXIN EFFLUX CARRIER FAMILY PROTEIN"/>
    <property type="match status" value="1"/>
</dbReference>
<dbReference type="PANTHER" id="PTHR36838">
    <property type="entry name" value="AUXIN EFFLUX CARRIER FAMILY PROTEIN"/>
    <property type="match status" value="1"/>
</dbReference>
<dbReference type="RefSeq" id="WP_180703096.1">
    <property type="nucleotide sequence ID" value="NZ_LN555523.1"/>
</dbReference>
<evidence type="ECO:0000256" key="2">
    <source>
        <dbReference type="ARBA" id="ARBA00010145"/>
    </source>
</evidence>